<sequence length="350" mass="39545">MFPGKYYDHQTAQAIPANIQLFVESLQLELPGGKKLHWLFTEITVEVVDRNFIRITAEGTLEVNDPVFVKTFLQKYKYTRSAGLHQLALRGGLKATLIVLLVIAGILLSGHFYVLPWCVNRVVDRLPLSFDKELGDLAAQSIHETSDPAGSQILRNFAHQIQWDTQDTLSFSIVKSDIENAYALPGGRIVVYTGLLEKLHTSDQLAALLSHEVAHVTHRHSVKKLCRDMSTTMLVSIALGSAGGATNTLYANASSLYSLTYSRQYEQEADLMGMETLRRNHINQLGMLQLMQVLQQLDQQTNIPEFVRTHPLTDNRVNYVRKGIAEHPAAFKKNAQMEELFRQLRQRYSK</sequence>
<accession>A0A1N6DII8</accession>
<dbReference type="RefSeq" id="WP_074238000.1">
    <property type="nucleotide sequence ID" value="NZ_FSRA01000001.1"/>
</dbReference>
<dbReference type="Gene3D" id="3.30.2010.10">
    <property type="entry name" value="Metalloproteases ('zincins'), catalytic domain"/>
    <property type="match status" value="1"/>
</dbReference>
<dbReference type="Pfam" id="PF01435">
    <property type="entry name" value="Peptidase_M48"/>
    <property type="match status" value="1"/>
</dbReference>
<keyword evidence="7" id="KW-1133">Transmembrane helix</keyword>
<proteinExistence type="inferred from homology"/>
<keyword evidence="3 6" id="KW-0378">Hydrolase</keyword>
<dbReference type="STRING" id="536979.SAMN04488055_0789"/>
<dbReference type="GO" id="GO:0004222">
    <property type="term" value="F:metalloendopeptidase activity"/>
    <property type="evidence" value="ECO:0007669"/>
    <property type="project" value="InterPro"/>
</dbReference>
<dbReference type="EMBL" id="FSRA01000001">
    <property type="protein sequence ID" value="SIN70615.1"/>
    <property type="molecule type" value="Genomic_DNA"/>
</dbReference>
<dbReference type="OrthoDB" id="9810445at2"/>
<reference evidence="9 10" key="1">
    <citation type="submission" date="2016-11" db="EMBL/GenBank/DDBJ databases">
        <authorList>
            <person name="Jaros S."/>
            <person name="Januszkiewicz K."/>
            <person name="Wedrychowicz H."/>
        </authorList>
    </citation>
    <scope>NUCLEOTIDE SEQUENCE [LARGE SCALE GENOMIC DNA]</scope>
    <source>
        <strain evidence="9 10">DSM 24787</strain>
    </source>
</reference>
<evidence type="ECO:0000256" key="7">
    <source>
        <dbReference type="SAM" id="Phobius"/>
    </source>
</evidence>
<dbReference type="PANTHER" id="PTHR22726:SF1">
    <property type="entry name" value="METALLOENDOPEPTIDASE OMA1, MITOCHONDRIAL"/>
    <property type="match status" value="1"/>
</dbReference>
<keyword evidence="2" id="KW-0479">Metal-binding</keyword>
<dbReference type="GO" id="GO:0046872">
    <property type="term" value="F:metal ion binding"/>
    <property type="evidence" value="ECO:0007669"/>
    <property type="project" value="UniProtKB-KW"/>
</dbReference>
<dbReference type="GO" id="GO:0016020">
    <property type="term" value="C:membrane"/>
    <property type="evidence" value="ECO:0007669"/>
    <property type="project" value="TreeGrafter"/>
</dbReference>
<dbReference type="PANTHER" id="PTHR22726">
    <property type="entry name" value="METALLOENDOPEPTIDASE OMA1"/>
    <property type="match status" value="1"/>
</dbReference>
<keyword evidence="10" id="KW-1185">Reference proteome</keyword>
<evidence type="ECO:0000256" key="3">
    <source>
        <dbReference type="ARBA" id="ARBA00022801"/>
    </source>
</evidence>
<evidence type="ECO:0000256" key="5">
    <source>
        <dbReference type="ARBA" id="ARBA00023049"/>
    </source>
</evidence>
<protein>
    <submittedName>
        <fullName evidence="9">Peptidase family M48</fullName>
    </submittedName>
</protein>
<keyword evidence="7" id="KW-0812">Transmembrane</keyword>
<dbReference type="Proteomes" id="UP000185003">
    <property type="component" value="Unassembled WGS sequence"/>
</dbReference>
<dbReference type="CDD" id="cd07332">
    <property type="entry name" value="M48C_Oma1_like"/>
    <property type="match status" value="1"/>
</dbReference>
<name>A0A1N6DII8_9BACT</name>
<evidence type="ECO:0000313" key="10">
    <source>
        <dbReference type="Proteomes" id="UP000185003"/>
    </source>
</evidence>
<evidence type="ECO:0000256" key="2">
    <source>
        <dbReference type="ARBA" id="ARBA00022723"/>
    </source>
</evidence>
<evidence type="ECO:0000256" key="1">
    <source>
        <dbReference type="ARBA" id="ARBA00022670"/>
    </source>
</evidence>
<feature type="transmembrane region" description="Helical" evidence="7">
    <location>
        <begin position="95"/>
        <end position="115"/>
    </location>
</feature>
<evidence type="ECO:0000256" key="6">
    <source>
        <dbReference type="RuleBase" id="RU003983"/>
    </source>
</evidence>
<evidence type="ECO:0000259" key="8">
    <source>
        <dbReference type="Pfam" id="PF01435"/>
    </source>
</evidence>
<keyword evidence="1 6" id="KW-0645">Protease</keyword>
<dbReference type="GO" id="GO:0051603">
    <property type="term" value="P:proteolysis involved in protein catabolic process"/>
    <property type="evidence" value="ECO:0007669"/>
    <property type="project" value="TreeGrafter"/>
</dbReference>
<feature type="domain" description="Peptidase M48" evidence="8">
    <location>
        <begin position="155"/>
        <end position="321"/>
    </location>
</feature>
<dbReference type="InterPro" id="IPR001915">
    <property type="entry name" value="Peptidase_M48"/>
</dbReference>
<organism evidence="9 10">
    <name type="scientific">Chitinophaga niabensis</name>
    <dbReference type="NCBI Taxonomy" id="536979"/>
    <lineage>
        <taxon>Bacteria</taxon>
        <taxon>Pseudomonadati</taxon>
        <taxon>Bacteroidota</taxon>
        <taxon>Chitinophagia</taxon>
        <taxon>Chitinophagales</taxon>
        <taxon>Chitinophagaceae</taxon>
        <taxon>Chitinophaga</taxon>
    </lineage>
</organism>
<dbReference type="InterPro" id="IPR051156">
    <property type="entry name" value="Mito/Outer_Membr_Metalloprot"/>
</dbReference>
<comment type="similarity">
    <text evidence="6">Belongs to the peptidase M48 family.</text>
</comment>
<dbReference type="AlphaFoldDB" id="A0A1N6DII8"/>
<keyword evidence="5 6" id="KW-0482">Metalloprotease</keyword>
<comment type="cofactor">
    <cofactor evidence="6">
        <name>Zn(2+)</name>
        <dbReference type="ChEBI" id="CHEBI:29105"/>
    </cofactor>
    <text evidence="6">Binds 1 zinc ion per subunit.</text>
</comment>
<gene>
    <name evidence="9" type="ORF">SAMN04488055_0789</name>
</gene>
<evidence type="ECO:0000256" key="4">
    <source>
        <dbReference type="ARBA" id="ARBA00022833"/>
    </source>
</evidence>
<keyword evidence="7" id="KW-0472">Membrane</keyword>
<evidence type="ECO:0000313" key="9">
    <source>
        <dbReference type="EMBL" id="SIN70615.1"/>
    </source>
</evidence>
<keyword evidence="4 6" id="KW-0862">Zinc</keyword>